<dbReference type="GO" id="GO:0016715">
    <property type="term" value="F:oxidoreductase activity, acting on paired donors, with incorporation or reduction of molecular oxygen, reduced ascorbate as one donor, and incorporation of one atom of oxygen"/>
    <property type="evidence" value="ECO:0007669"/>
    <property type="project" value="InterPro"/>
</dbReference>
<dbReference type="AlphaFoldDB" id="A0A381T5G8"/>
<evidence type="ECO:0000313" key="3">
    <source>
        <dbReference type="EMBL" id="SVA10974.1"/>
    </source>
</evidence>
<reference evidence="3" key="1">
    <citation type="submission" date="2018-05" db="EMBL/GenBank/DDBJ databases">
        <authorList>
            <person name="Lanie J.A."/>
            <person name="Ng W.-L."/>
            <person name="Kazmierczak K.M."/>
            <person name="Andrzejewski T.M."/>
            <person name="Davidsen T.M."/>
            <person name="Wayne K.J."/>
            <person name="Tettelin H."/>
            <person name="Glass J.I."/>
            <person name="Rusch D."/>
            <person name="Podicherti R."/>
            <person name="Tsui H.-C.T."/>
            <person name="Winkler M.E."/>
        </authorList>
    </citation>
    <scope>NUCLEOTIDE SEQUENCE</scope>
</reference>
<name>A0A381T5G8_9ZZZZ</name>
<dbReference type="Pfam" id="PF09113">
    <property type="entry name" value="N-glycanase_C"/>
    <property type="match status" value="1"/>
</dbReference>
<dbReference type="InterPro" id="IPR008977">
    <property type="entry name" value="PHM/PNGase_F_dom_sf"/>
</dbReference>
<accession>A0A381T5G8</accession>
<dbReference type="EMBL" id="UINC01003998">
    <property type="protein sequence ID" value="SVA10974.1"/>
    <property type="molecule type" value="Genomic_DNA"/>
</dbReference>
<gene>
    <name evidence="3" type="ORF">METZ01_LOCUS63828</name>
</gene>
<dbReference type="InterPro" id="IPR053251">
    <property type="entry name" value="N-glycanase"/>
</dbReference>
<sequence>MVQTLKCDPATKGDKYDCGEWDYIWDALLHVPKEDTTEVFKLGSFVTPYGKRLVMGGVNGWQWIYDITDYAPLLKGKRNLHIGNNQELLDLKFYFISGTPFRHQMSVKNIYPLGEYDGHYGYTYKYGDISNNNVLKTKQIDLDPLASGFSIKAIISGHGHEGPKYCCEWVNKSHSYVINGLKEFTWNVWKDCGNNPIYPQGGTWPYDRAGWCPGTKVDEYVFELTDLVNPGQTISIDYEIEKMIDEKENKGIYRMSHQLFSFGPPNFKRNLEIVDIINPSSKDQYSRINPTLSSSRVIVKNIGSEEVRRIKFIYGLESGKRAIYRWRGSIKFLEKLTIELPVNDWSGLNADQRFFIQAFSLNGREDESPVDNILFTQVRIPRTLPSEFLLKLTTNNLDRAKQNTYQIRDYYGNILYSEYMFLDTTAYDNKISLDPGLYQFVFTDANEDGIDRLWWQEKDSVGVSGKLGLYNLDQSTIQEFTPDFGQEIRMDFIVGPIP</sequence>
<proteinExistence type="predicted"/>
<keyword evidence="1" id="KW-1015">Disulfide bond</keyword>
<dbReference type="InterPro" id="IPR015197">
    <property type="entry name" value="PngaseF_C"/>
</dbReference>
<organism evidence="3">
    <name type="scientific">marine metagenome</name>
    <dbReference type="NCBI Taxonomy" id="408172"/>
    <lineage>
        <taxon>unclassified sequences</taxon>
        <taxon>metagenomes</taxon>
        <taxon>ecological metagenomes</taxon>
    </lineage>
</organism>
<feature type="domain" description="Peptide-N-glycosidase F C-terminal" evidence="2">
    <location>
        <begin position="126"/>
        <end position="259"/>
    </location>
</feature>
<dbReference type="PANTHER" id="PTHR39319:SF1">
    <property type="entry name" value="SI:DKEY-256H2.1"/>
    <property type="match status" value="1"/>
</dbReference>
<protein>
    <recommendedName>
        <fullName evidence="2">Peptide-N-glycosidase F C-terminal domain-containing protein</fullName>
    </recommendedName>
</protein>
<dbReference type="PANTHER" id="PTHR39319">
    <property type="entry name" value="SI:DKEY-256H2.1"/>
    <property type="match status" value="1"/>
</dbReference>
<dbReference type="InterPro" id="IPR014784">
    <property type="entry name" value="Cu2_ascorb_mOase-like_C"/>
</dbReference>
<dbReference type="SUPFAM" id="SSF49742">
    <property type="entry name" value="PHM/PNGase F"/>
    <property type="match status" value="1"/>
</dbReference>
<evidence type="ECO:0000256" key="1">
    <source>
        <dbReference type="ARBA" id="ARBA00023157"/>
    </source>
</evidence>
<dbReference type="Gene3D" id="2.60.120.230">
    <property type="match status" value="2"/>
</dbReference>
<evidence type="ECO:0000259" key="2">
    <source>
        <dbReference type="Pfam" id="PF09113"/>
    </source>
</evidence>